<dbReference type="CDD" id="cd04301">
    <property type="entry name" value="NAT_SF"/>
    <property type="match status" value="1"/>
</dbReference>
<dbReference type="RefSeq" id="WP_237761236.1">
    <property type="nucleotide sequence ID" value="NZ_LNXW01000013.1"/>
</dbReference>
<feature type="domain" description="N-acetyltransferase" evidence="1">
    <location>
        <begin position="112"/>
        <end position="260"/>
    </location>
</feature>
<dbReference type="Gene3D" id="3.40.630.30">
    <property type="match status" value="1"/>
</dbReference>
<dbReference type="GO" id="GO:0016747">
    <property type="term" value="F:acyltransferase activity, transferring groups other than amino-acyl groups"/>
    <property type="evidence" value="ECO:0007669"/>
    <property type="project" value="InterPro"/>
</dbReference>
<dbReference type="PROSITE" id="PS51186">
    <property type="entry name" value="GNAT"/>
    <property type="match status" value="1"/>
</dbReference>
<dbReference type="PATRIC" id="fig|28084.5.peg.947"/>
<dbReference type="SUPFAM" id="SSF55729">
    <property type="entry name" value="Acyl-CoA N-acyltransferases (Nat)"/>
    <property type="match status" value="1"/>
</dbReference>
<accession>A0A0W0S6U8</accession>
<name>A0A0W0S6U8_9GAMM</name>
<keyword evidence="2" id="KW-0808">Transferase</keyword>
<dbReference type="EMBL" id="LNXW01000013">
    <property type="protein sequence ID" value="KTC78857.1"/>
    <property type="molecule type" value="Genomic_DNA"/>
</dbReference>
<dbReference type="InterPro" id="IPR016181">
    <property type="entry name" value="Acyl_CoA_acyltransferase"/>
</dbReference>
<organism evidence="2 3">
    <name type="scientific">Legionella cherrii</name>
    <dbReference type="NCBI Taxonomy" id="28084"/>
    <lineage>
        <taxon>Bacteria</taxon>
        <taxon>Pseudomonadati</taxon>
        <taxon>Pseudomonadota</taxon>
        <taxon>Gammaproteobacteria</taxon>
        <taxon>Legionellales</taxon>
        <taxon>Legionellaceae</taxon>
        <taxon>Legionella</taxon>
    </lineage>
</organism>
<dbReference type="AlphaFoldDB" id="A0A0W0S6U8"/>
<dbReference type="InterPro" id="IPR000182">
    <property type="entry name" value="GNAT_dom"/>
</dbReference>
<dbReference type="Proteomes" id="UP000054921">
    <property type="component" value="Unassembled WGS sequence"/>
</dbReference>
<evidence type="ECO:0000259" key="1">
    <source>
        <dbReference type="PROSITE" id="PS51186"/>
    </source>
</evidence>
<gene>
    <name evidence="2" type="ORF">Lche_0877</name>
</gene>
<proteinExistence type="predicted"/>
<evidence type="ECO:0000313" key="3">
    <source>
        <dbReference type="Proteomes" id="UP000054921"/>
    </source>
</evidence>
<protein>
    <submittedName>
        <fullName evidence="2">GNAT family acetyltransferase</fullName>
    </submittedName>
</protein>
<sequence length="260" mass="29372">MQQKLLLGPILMQLINDFHEIEKHFFSLVSLSYLDYQTIAAFETGVLASGLNPAFVIQINEHFLKDLEQCKSYFTQKNIPWALIIPEKTPGLSKDECRLPPDYKLVDTGVGMVFDLLSNNLQAADVELEFKLMNDDLDTWSIPLIHGFQSTPEITQIYTLRHAEALKKCKGIYHFSGFLAGEAVVSMTLTVKGHLARIDDLATLPNFQKRGFASAMMAYALKNALALKVQNCFLEASKAGLNLYQRIGFQPLFSNHYYEL</sequence>
<reference evidence="2 3" key="1">
    <citation type="submission" date="2015-11" db="EMBL/GenBank/DDBJ databases">
        <title>Genomic analysis of 38 Legionella species identifies large and diverse effector repertoires.</title>
        <authorList>
            <person name="Burstein D."/>
            <person name="Amaro F."/>
            <person name="Zusman T."/>
            <person name="Lifshitz Z."/>
            <person name="Cohen O."/>
            <person name="Gilbert J.A."/>
            <person name="Pupko T."/>
            <person name="Shuman H.A."/>
            <person name="Segal G."/>
        </authorList>
    </citation>
    <scope>NUCLEOTIDE SEQUENCE [LARGE SCALE GENOMIC DNA]</scope>
    <source>
        <strain evidence="2 3">ORW</strain>
    </source>
</reference>
<comment type="caution">
    <text evidence="2">The sequence shown here is derived from an EMBL/GenBank/DDBJ whole genome shotgun (WGS) entry which is preliminary data.</text>
</comment>
<dbReference type="Pfam" id="PF13508">
    <property type="entry name" value="Acetyltransf_7"/>
    <property type="match status" value="1"/>
</dbReference>
<dbReference type="STRING" id="28084.Lche_0877"/>
<evidence type="ECO:0000313" key="2">
    <source>
        <dbReference type="EMBL" id="KTC78857.1"/>
    </source>
</evidence>